<keyword evidence="4 6" id="KW-1133">Transmembrane helix</keyword>
<feature type="transmembrane region" description="Helical" evidence="6">
    <location>
        <begin position="172"/>
        <end position="197"/>
    </location>
</feature>
<evidence type="ECO:0000256" key="3">
    <source>
        <dbReference type="ARBA" id="ARBA00022692"/>
    </source>
</evidence>
<evidence type="ECO:0000256" key="6">
    <source>
        <dbReference type="SAM" id="Phobius"/>
    </source>
</evidence>
<comment type="subcellular location">
    <subcellularLocation>
        <location evidence="1">Cell membrane</location>
        <topology evidence="1">Multi-pass membrane protein</topology>
    </subcellularLocation>
</comment>
<keyword evidence="2" id="KW-1003">Cell membrane</keyword>
<dbReference type="NCBIfam" id="TIGR00765">
    <property type="entry name" value="yihY_not_rbn"/>
    <property type="match status" value="1"/>
</dbReference>
<name>A0A1B9F6C1_9BACT</name>
<dbReference type="GO" id="GO:0005886">
    <property type="term" value="C:plasma membrane"/>
    <property type="evidence" value="ECO:0007669"/>
    <property type="project" value="UniProtKB-SubCell"/>
</dbReference>
<dbReference type="Proteomes" id="UP000093080">
    <property type="component" value="Unassembled WGS sequence"/>
</dbReference>
<evidence type="ECO:0000256" key="1">
    <source>
        <dbReference type="ARBA" id="ARBA00004651"/>
    </source>
</evidence>
<dbReference type="PATRIC" id="fig|1156395.6.peg.1247"/>
<accession>A0A1B9F6C1</accession>
<sequence>MQKGTLARVTKTIWGHSFDEAKGLKRFLLLIFRVIYIVTIEFRKDAVTLRASALTFTVILSMVPFLAMGTAVLKGLGAGDKIREAAYAFIDQLAYQEAPIIPHENGTTTFSKHLKTMADTVFDYVDNTNFAALGAFGLVGMLFSVISLFGTIESAMNVIWRAASGRPFGRKVMDYLALLILLPFAVNVGLAVMAFLQSPKFVGILHRFFPAPWIGTLLLNLFMFSVIASTFTAMYRFLPNTKVPFIPALSGGVIGALGWIFTQAAYIKLQIGVAKYNAIYGSFATLPLFLLWLYAGWIVFLVGAEISYAVYALPRYRPGHDQALMPLERAALSVDILIEVFKDLANRSTPRLDHISKRLRIPEDQLESIVMALSKSKLLVVNNEDREVYPKGLPKDIEAFEAIDAVLGKETPDSIGGSLVKEARLGAKEKLKGKTIDTVL</sequence>
<dbReference type="AlphaFoldDB" id="A0A1B9F6C1"/>
<evidence type="ECO:0000313" key="8">
    <source>
        <dbReference type="Proteomes" id="UP000093080"/>
    </source>
</evidence>
<keyword evidence="8" id="KW-1185">Reference proteome</keyword>
<dbReference type="STRING" id="1156395.DBT_1234"/>
<gene>
    <name evidence="7" type="ORF">DBT_1234</name>
</gene>
<dbReference type="PANTHER" id="PTHR30213">
    <property type="entry name" value="INNER MEMBRANE PROTEIN YHJD"/>
    <property type="match status" value="1"/>
</dbReference>
<protein>
    <submittedName>
        <fullName evidence="7">Inner membrane protein YihY</fullName>
    </submittedName>
</protein>
<dbReference type="InterPro" id="IPR017039">
    <property type="entry name" value="Virul_fac_BrkB"/>
</dbReference>
<keyword evidence="3 6" id="KW-0812">Transmembrane</keyword>
<feature type="transmembrane region" description="Helical" evidence="6">
    <location>
        <begin position="245"/>
        <end position="269"/>
    </location>
</feature>
<reference evidence="7 8" key="1">
    <citation type="submission" date="2016-06" db="EMBL/GenBank/DDBJ databases">
        <title>Respiratory ammonification of nitrate coupled to the oxidation of elemental sulfur in deep-sea autotrophic thermophilic bacteria.</title>
        <authorList>
            <person name="Slobodkina G.B."/>
            <person name="Mardanov A.V."/>
            <person name="Ravin N.V."/>
            <person name="Frolova A.A."/>
            <person name="Viryasiv M.B."/>
            <person name="Chernyh N.A."/>
            <person name="Bonch-Osmolovskaya E.A."/>
            <person name="Slobodkin A.I."/>
        </authorList>
    </citation>
    <scope>NUCLEOTIDE SEQUENCE [LARGE SCALE GENOMIC DNA]</scope>
    <source>
        <strain evidence="7 8">S69</strain>
    </source>
</reference>
<evidence type="ECO:0000256" key="2">
    <source>
        <dbReference type="ARBA" id="ARBA00022475"/>
    </source>
</evidence>
<dbReference type="EMBL" id="MAGO01000005">
    <property type="protein sequence ID" value="OCC15487.1"/>
    <property type="molecule type" value="Genomic_DNA"/>
</dbReference>
<organism evidence="7 8">
    <name type="scientific">Dissulfuribacter thermophilus</name>
    <dbReference type="NCBI Taxonomy" id="1156395"/>
    <lineage>
        <taxon>Bacteria</taxon>
        <taxon>Pseudomonadati</taxon>
        <taxon>Thermodesulfobacteriota</taxon>
        <taxon>Dissulfuribacteria</taxon>
        <taxon>Dissulfuribacterales</taxon>
        <taxon>Dissulfuribacteraceae</taxon>
        <taxon>Dissulfuribacter</taxon>
    </lineage>
</organism>
<comment type="caution">
    <text evidence="7">The sequence shown here is derived from an EMBL/GenBank/DDBJ whole genome shotgun (WGS) entry which is preliminary data.</text>
</comment>
<evidence type="ECO:0000256" key="5">
    <source>
        <dbReference type="ARBA" id="ARBA00023136"/>
    </source>
</evidence>
<dbReference type="PANTHER" id="PTHR30213:SF0">
    <property type="entry name" value="UPF0761 MEMBRANE PROTEIN YIHY"/>
    <property type="match status" value="1"/>
</dbReference>
<feature type="transmembrane region" description="Helical" evidence="6">
    <location>
        <begin position="217"/>
        <end position="238"/>
    </location>
</feature>
<dbReference type="RefSeq" id="WP_067617660.1">
    <property type="nucleotide sequence ID" value="NZ_MAGO01000005.1"/>
</dbReference>
<keyword evidence="5 6" id="KW-0472">Membrane</keyword>
<feature type="transmembrane region" description="Helical" evidence="6">
    <location>
        <begin position="130"/>
        <end position="152"/>
    </location>
</feature>
<evidence type="ECO:0000256" key="4">
    <source>
        <dbReference type="ARBA" id="ARBA00022989"/>
    </source>
</evidence>
<evidence type="ECO:0000313" key="7">
    <source>
        <dbReference type="EMBL" id="OCC15487.1"/>
    </source>
</evidence>
<dbReference type="Pfam" id="PF03631">
    <property type="entry name" value="Virul_fac_BrkB"/>
    <property type="match status" value="1"/>
</dbReference>
<feature type="transmembrane region" description="Helical" evidence="6">
    <location>
        <begin position="54"/>
        <end position="73"/>
    </location>
</feature>
<proteinExistence type="predicted"/>
<feature type="transmembrane region" description="Helical" evidence="6">
    <location>
        <begin position="289"/>
        <end position="311"/>
    </location>
</feature>